<dbReference type="STRING" id="210143.A0A1R3I5P6"/>
<feature type="non-terminal residue" evidence="3">
    <location>
        <position position="80"/>
    </location>
</feature>
<evidence type="ECO:0000313" key="3">
    <source>
        <dbReference type="EMBL" id="OMO77907.1"/>
    </source>
</evidence>
<dbReference type="Gramene" id="OMO77907">
    <property type="protein sequence ID" value="OMO77907"/>
    <property type="gene ID" value="CCACVL1_14740"/>
</dbReference>
<dbReference type="Gene3D" id="3.30.40.10">
    <property type="entry name" value="Zinc/RING finger domain, C3HC4 (zinc finger)"/>
    <property type="match status" value="1"/>
</dbReference>
<dbReference type="InterPro" id="IPR013083">
    <property type="entry name" value="Znf_RING/FYVE/PHD"/>
</dbReference>
<dbReference type="GO" id="GO:0008270">
    <property type="term" value="F:zinc ion binding"/>
    <property type="evidence" value="ECO:0007669"/>
    <property type="project" value="UniProtKB-KW"/>
</dbReference>
<dbReference type="EMBL" id="AWWV01010651">
    <property type="protein sequence ID" value="OMO77907.1"/>
    <property type="molecule type" value="Genomic_DNA"/>
</dbReference>
<keyword evidence="4" id="KW-1185">Reference proteome</keyword>
<feature type="non-terminal residue" evidence="3">
    <location>
        <position position="1"/>
    </location>
</feature>
<keyword evidence="1" id="KW-0479">Metal-binding</keyword>
<feature type="domain" description="RING-type" evidence="2">
    <location>
        <begin position="26"/>
        <end position="65"/>
    </location>
</feature>
<accession>A0A1R3I5P6</accession>
<keyword evidence="1" id="KW-0863">Zinc-finger</keyword>
<evidence type="ECO:0000259" key="2">
    <source>
        <dbReference type="PROSITE" id="PS50089"/>
    </source>
</evidence>
<dbReference type="Proteomes" id="UP000188268">
    <property type="component" value="Unassembled WGS sequence"/>
</dbReference>
<name>A0A1R3I5P6_COCAP</name>
<proteinExistence type="predicted"/>
<keyword evidence="1" id="KW-0862">Zinc</keyword>
<evidence type="ECO:0000313" key="4">
    <source>
        <dbReference type="Proteomes" id="UP000188268"/>
    </source>
</evidence>
<reference evidence="3 4" key="1">
    <citation type="submission" date="2013-09" db="EMBL/GenBank/DDBJ databases">
        <title>Corchorus capsularis genome sequencing.</title>
        <authorList>
            <person name="Alam M."/>
            <person name="Haque M.S."/>
            <person name="Islam M.S."/>
            <person name="Emdad E.M."/>
            <person name="Islam M.M."/>
            <person name="Ahmed B."/>
            <person name="Halim A."/>
            <person name="Hossen Q.M.M."/>
            <person name="Hossain M.Z."/>
            <person name="Ahmed R."/>
            <person name="Khan M.M."/>
            <person name="Islam R."/>
            <person name="Rashid M.M."/>
            <person name="Khan S.A."/>
            <person name="Rahman M.S."/>
            <person name="Alam M."/>
        </authorList>
    </citation>
    <scope>NUCLEOTIDE SEQUENCE [LARGE SCALE GENOMIC DNA]</scope>
    <source>
        <strain evidence="4">cv. CVL-1</strain>
        <tissue evidence="3">Whole seedling</tissue>
    </source>
</reference>
<protein>
    <submittedName>
        <fullName evidence="3">Zinc finger, RING/FYVE/PHD-type</fullName>
    </submittedName>
</protein>
<dbReference type="OrthoDB" id="2270193at2759"/>
<comment type="caution">
    <text evidence="3">The sequence shown here is derived from an EMBL/GenBank/DDBJ whole genome shotgun (WGS) entry which is preliminary data.</text>
</comment>
<dbReference type="AlphaFoldDB" id="A0A1R3I5P6"/>
<organism evidence="3 4">
    <name type="scientific">Corchorus capsularis</name>
    <name type="common">Jute</name>
    <dbReference type="NCBI Taxonomy" id="210143"/>
    <lineage>
        <taxon>Eukaryota</taxon>
        <taxon>Viridiplantae</taxon>
        <taxon>Streptophyta</taxon>
        <taxon>Embryophyta</taxon>
        <taxon>Tracheophyta</taxon>
        <taxon>Spermatophyta</taxon>
        <taxon>Magnoliopsida</taxon>
        <taxon>eudicotyledons</taxon>
        <taxon>Gunneridae</taxon>
        <taxon>Pentapetalae</taxon>
        <taxon>rosids</taxon>
        <taxon>malvids</taxon>
        <taxon>Malvales</taxon>
        <taxon>Malvaceae</taxon>
        <taxon>Grewioideae</taxon>
        <taxon>Apeibeae</taxon>
        <taxon>Corchorus</taxon>
    </lineage>
</organism>
<dbReference type="PROSITE" id="PS50089">
    <property type="entry name" value="ZF_RING_2"/>
    <property type="match status" value="1"/>
</dbReference>
<dbReference type="SUPFAM" id="SSF57850">
    <property type="entry name" value="RING/U-box"/>
    <property type="match status" value="1"/>
</dbReference>
<dbReference type="InterPro" id="IPR001841">
    <property type="entry name" value="Znf_RING"/>
</dbReference>
<sequence length="80" mass="9122">KGKGKEKTVERDDNALMASDDERFNCCICFDMLDRPIPCPCRHNLYLKCFVQSIKKLGKRNCPVCGSLIPCEMADQPRIN</sequence>
<evidence type="ECO:0000256" key="1">
    <source>
        <dbReference type="PROSITE-ProRule" id="PRU00175"/>
    </source>
</evidence>
<gene>
    <name evidence="3" type="ORF">CCACVL1_14740</name>
</gene>